<gene>
    <name evidence="2" type="ORF">Tco_1094348</name>
</gene>
<reference evidence="2" key="2">
    <citation type="submission" date="2022-01" db="EMBL/GenBank/DDBJ databases">
        <authorList>
            <person name="Yamashiro T."/>
            <person name="Shiraishi A."/>
            <person name="Satake H."/>
            <person name="Nakayama K."/>
        </authorList>
    </citation>
    <scope>NUCLEOTIDE SEQUENCE</scope>
</reference>
<proteinExistence type="predicted"/>
<evidence type="ECO:0000313" key="2">
    <source>
        <dbReference type="EMBL" id="GJT98830.1"/>
    </source>
</evidence>
<keyword evidence="3" id="KW-1185">Reference proteome</keyword>
<dbReference type="Proteomes" id="UP001151760">
    <property type="component" value="Unassembled WGS sequence"/>
</dbReference>
<feature type="compositionally biased region" description="Acidic residues" evidence="1">
    <location>
        <begin position="62"/>
        <end position="74"/>
    </location>
</feature>
<feature type="region of interest" description="Disordered" evidence="1">
    <location>
        <begin position="57"/>
        <end position="90"/>
    </location>
</feature>
<evidence type="ECO:0000313" key="3">
    <source>
        <dbReference type="Proteomes" id="UP001151760"/>
    </source>
</evidence>
<sequence>MNPPSNHSYGFTPQFFAQPSHTPNTSKKDSDFDKILDDLFKTGAKNMKRIRHDIVQDSIWGQDDDSDEDQEDDVQPLIPKPIHITPPNDDYVAPATKPILDELLEEFGDEILNVAMVDKKDDFNPTKDLEELERLLAKEPQSNFTEIQVH</sequence>
<feature type="compositionally biased region" description="Polar residues" evidence="1">
    <location>
        <begin position="1"/>
        <end position="25"/>
    </location>
</feature>
<organism evidence="2 3">
    <name type="scientific">Tanacetum coccineum</name>
    <dbReference type="NCBI Taxonomy" id="301880"/>
    <lineage>
        <taxon>Eukaryota</taxon>
        <taxon>Viridiplantae</taxon>
        <taxon>Streptophyta</taxon>
        <taxon>Embryophyta</taxon>
        <taxon>Tracheophyta</taxon>
        <taxon>Spermatophyta</taxon>
        <taxon>Magnoliopsida</taxon>
        <taxon>eudicotyledons</taxon>
        <taxon>Gunneridae</taxon>
        <taxon>Pentapetalae</taxon>
        <taxon>asterids</taxon>
        <taxon>campanulids</taxon>
        <taxon>Asterales</taxon>
        <taxon>Asteraceae</taxon>
        <taxon>Asteroideae</taxon>
        <taxon>Anthemideae</taxon>
        <taxon>Anthemidinae</taxon>
        <taxon>Tanacetum</taxon>
    </lineage>
</organism>
<accession>A0ABQ5IFR8</accession>
<reference evidence="2" key="1">
    <citation type="journal article" date="2022" name="Int. J. Mol. Sci.">
        <title>Draft Genome of Tanacetum Coccineum: Genomic Comparison of Closely Related Tanacetum-Family Plants.</title>
        <authorList>
            <person name="Yamashiro T."/>
            <person name="Shiraishi A."/>
            <person name="Nakayama K."/>
            <person name="Satake H."/>
        </authorList>
    </citation>
    <scope>NUCLEOTIDE SEQUENCE</scope>
</reference>
<comment type="caution">
    <text evidence="2">The sequence shown here is derived from an EMBL/GenBank/DDBJ whole genome shotgun (WGS) entry which is preliminary data.</text>
</comment>
<feature type="region of interest" description="Disordered" evidence="1">
    <location>
        <begin position="1"/>
        <end position="32"/>
    </location>
</feature>
<evidence type="ECO:0000256" key="1">
    <source>
        <dbReference type="SAM" id="MobiDB-lite"/>
    </source>
</evidence>
<dbReference type="EMBL" id="BQNB010020712">
    <property type="protein sequence ID" value="GJT98830.1"/>
    <property type="molecule type" value="Genomic_DNA"/>
</dbReference>
<name>A0ABQ5IFR8_9ASTR</name>
<protein>
    <submittedName>
        <fullName evidence="2">Uncharacterized protein</fullName>
    </submittedName>
</protein>